<protein>
    <submittedName>
        <fullName evidence="3">Epidermal retinal dehydrogenase 2</fullName>
    </submittedName>
</protein>
<dbReference type="AlphaFoldDB" id="T0L6K3"/>
<keyword evidence="2" id="KW-0560">Oxidoreductase</keyword>
<dbReference type="PANTHER" id="PTHR24322:SF736">
    <property type="entry name" value="RETINOL DEHYDROGENASE 10"/>
    <property type="match status" value="1"/>
</dbReference>
<dbReference type="SUPFAM" id="SSF51735">
    <property type="entry name" value="NAD(P)-binding Rossmann-fold domains"/>
    <property type="match status" value="1"/>
</dbReference>
<dbReference type="Pfam" id="PF00106">
    <property type="entry name" value="adh_short"/>
    <property type="match status" value="1"/>
</dbReference>
<dbReference type="InterPro" id="IPR036291">
    <property type="entry name" value="NAD(P)-bd_dom_sf"/>
</dbReference>
<dbReference type="Gene3D" id="3.40.50.720">
    <property type="entry name" value="NAD(P)-binding Rossmann-like Domain"/>
    <property type="match status" value="1"/>
</dbReference>
<name>T0L6K3_9MICR</name>
<evidence type="ECO:0000313" key="4">
    <source>
        <dbReference type="Proteomes" id="UP000053780"/>
    </source>
</evidence>
<dbReference type="Proteomes" id="UP000053780">
    <property type="component" value="Unassembled WGS sequence"/>
</dbReference>
<dbReference type="VEuPathDB" id="MicrosporidiaDB:NAPIS_ORF02284"/>
<evidence type="ECO:0000256" key="2">
    <source>
        <dbReference type="ARBA" id="ARBA00023002"/>
    </source>
</evidence>
<dbReference type="InterPro" id="IPR002347">
    <property type="entry name" value="SDR_fam"/>
</dbReference>
<dbReference type="OrthoDB" id="191139at2759"/>
<evidence type="ECO:0000256" key="1">
    <source>
        <dbReference type="ARBA" id="ARBA00006484"/>
    </source>
</evidence>
<dbReference type="EMBL" id="KE647328">
    <property type="protein sequence ID" value="EQB60144.1"/>
    <property type="molecule type" value="Genomic_DNA"/>
</dbReference>
<dbReference type="GO" id="GO:0016616">
    <property type="term" value="F:oxidoreductase activity, acting on the CH-OH group of donors, NAD or NADP as acceptor"/>
    <property type="evidence" value="ECO:0007669"/>
    <property type="project" value="TreeGrafter"/>
</dbReference>
<accession>T0L6K3</accession>
<reference evidence="3 4" key="1">
    <citation type="journal article" date="2013" name="BMC Genomics">
        <title>Genome sequencing and comparative genomics of honey bee microsporidia, Nosema apis reveal novel insights into host-parasite interactions.</title>
        <authorList>
            <person name="Chen Yp."/>
            <person name="Pettis J.S."/>
            <person name="Zhao Y."/>
            <person name="Liu X."/>
            <person name="Tallon L.J."/>
            <person name="Sadzewicz L.D."/>
            <person name="Li R."/>
            <person name="Zheng H."/>
            <person name="Huang S."/>
            <person name="Zhang X."/>
            <person name="Hamilton M.C."/>
            <person name="Pernal S.F."/>
            <person name="Melathopoulos A.P."/>
            <person name="Yan X."/>
            <person name="Evans J.D."/>
        </authorList>
    </citation>
    <scope>NUCLEOTIDE SEQUENCE [LARGE SCALE GENOMIC DNA]</scope>
    <source>
        <strain evidence="3 4">BRL 01</strain>
    </source>
</reference>
<dbReference type="PANTHER" id="PTHR24322">
    <property type="entry name" value="PKSB"/>
    <property type="match status" value="1"/>
</dbReference>
<dbReference type="PRINTS" id="PR00081">
    <property type="entry name" value="GDHRDH"/>
</dbReference>
<comment type="similarity">
    <text evidence="1">Belongs to the short-chain dehydrogenases/reductases (SDR) family.</text>
</comment>
<evidence type="ECO:0000313" key="3">
    <source>
        <dbReference type="EMBL" id="EQB60144.1"/>
    </source>
</evidence>
<keyword evidence="4" id="KW-1185">Reference proteome</keyword>
<sequence>MNLFNITVCITGGNKGLGREIVKILLKQCKKIIVIDRSEQILKHNKIEYIRIDLYKSLPEPREVDIFISNLGMSLGNKKFDDISENEIDQMLFINIKLQFWFYKNFIYKKFVFINSVTSFRGIENYSLYCSCKSFIKTFNQSLLREGSNTMIVYPYKINTQMFKEIKCLGVLEPDYVAARVIKGLENDSKEIYVPFIFRYCEFILGLLPMCVTNWILNFLLKNNFNLCLLLLFCTTKN</sequence>
<proteinExistence type="inferred from homology"/>
<gene>
    <name evidence="3" type="ORF">NAPIS_ORF02284</name>
</gene>
<organism evidence="3 4">
    <name type="scientific">Vairimorpha apis BRL 01</name>
    <dbReference type="NCBI Taxonomy" id="1037528"/>
    <lineage>
        <taxon>Eukaryota</taxon>
        <taxon>Fungi</taxon>
        <taxon>Fungi incertae sedis</taxon>
        <taxon>Microsporidia</taxon>
        <taxon>Nosematidae</taxon>
        <taxon>Vairimorpha</taxon>
    </lineage>
</organism>
<dbReference type="HOGENOM" id="CLU_082477_0_0_1"/>